<comment type="caution">
    <text evidence="2">The sequence shown here is derived from an EMBL/GenBank/DDBJ whole genome shotgun (WGS) entry which is preliminary data.</text>
</comment>
<proteinExistence type="predicted"/>
<dbReference type="PANTHER" id="PTHR36973">
    <property type="entry name" value="SLL1456 PROTEIN-RELATED"/>
    <property type="match status" value="1"/>
</dbReference>
<keyword evidence="3" id="KW-1185">Reference proteome</keyword>
<dbReference type="OrthoDB" id="9810122at2"/>
<dbReference type="EMBL" id="VCKZ01000306">
    <property type="protein sequence ID" value="TMR31309.1"/>
    <property type="molecule type" value="Genomic_DNA"/>
</dbReference>
<dbReference type="GO" id="GO:0008171">
    <property type="term" value="F:O-methyltransferase activity"/>
    <property type="evidence" value="ECO:0007669"/>
    <property type="project" value="TreeGrafter"/>
</dbReference>
<dbReference type="SUPFAM" id="SSF53335">
    <property type="entry name" value="S-adenosyl-L-methionine-dependent methyltransferases"/>
    <property type="match status" value="1"/>
</dbReference>
<feature type="domain" description="Methyltransferase FkbM" evidence="1">
    <location>
        <begin position="169"/>
        <end position="339"/>
    </location>
</feature>
<dbReference type="NCBIfam" id="TIGR01444">
    <property type="entry name" value="fkbM_fam"/>
    <property type="match status" value="1"/>
</dbReference>
<sequence length="384" mass="41823">MLSLPSSGRNRPSLIGCALQHARRADGRSSRSPQESRSFATSWRCCKANALTSTAPCATTGKQLVMRMRSGTRSWTRQAGIPHTGDLPGAECRATCCCRTGEAAGEDWVSVKIAGDIDDIHGRIDDLDRDLRRKLARVDGYDLIAYAGNAEDVVLMRAFAGHRGGFFVDVGAGEPVSGSLTKNLVDGLGWRGVNVEPLPERHVRLQKARPGDVNLCVAVGDQPGDAKFFRVVPGRGMTGGGGLSTLRRDVLEGHLADGWRHEELQVEVLALETVLSAHAESGFDLLKVDVEGAEAAVLRSADLQVWRPRVLVVEATVPLTTRPNHQEWEPYVLAAGYRLALFDGLNRFYAREDEPDLHERLAVPANVLDNYIPYACARRAGLIE</sequence>
<dbReference type="InterPro" id="IPR053188">
    <property type="entry name" value="FkbM_Methyltransferase"/>
</dbReference>
<dbReference type="Proteomes" id="UP000305238">
    <property type="component" value="Unassembled WGS sequence"/>
</dbReference>
<dbReference type="PANTHER" id="PTHR36973:SF4">
    <property type="entry name" value="NODULATION PROTEIN"/>
    <property type="match status" value="1"/>
</dbReference>
<name>A0A5S4GEL3_9ACTN</name>
<gene>
    <name evidence="2" type="ORF">ETD96_31920</name>
</gene>
<evidence type="ECO:0000259" key="1">
    <source>
        <dbReference type="Pfam" id="PF05050"/>
    </source>
</evidence>
<evidence type="ECO:0000313" key="2">
    <source>
        <dbReference type="EMBL" id="TMR31309.1"/>
    </source>
</evidence>
<dbReference type="Pfam" id="PF05050">
    <property type="entry name" value="Methyltransf_21"/>
    <property type="match status" value="1"/>
</dbReference>
<keyword evidence="2" id="KW-0489">Methyltransferase</keyword>
<dbReference type="InterPro" id="IPR029063">
    <property type="entry name" value="SAM-dependent_MTases_sf"/>
</dbReference>
<reference evidence="2 3" key="1">
    <citation type="submission" date="2019-05" db="EMBL/GenBank/DDBJ databases">
        <title>Draft genome sequence of Actinomadura geliboluensis A8036.</title>
        <authorList>
            <person name="Saricaoglu S."/>
            <person name="Isik K."/>
        </authorList>
    </citation>
    <scope>NUCLEOTIDE SEQUENCE [LARGE SCALE GENOMIC DNA]</scope>
    <source>
        <strain evidence="2 3">A8036</strain>
    </source>
</reference>
<keyword evidence="2" id="KW-0808">Transferase</keyword>
<dbReference type="Gene3D" id="3.40.50.150">
    <property type="entry name" value="Vaccinia Virus protein VP39"/>
    <property type="match status" value="1"/>
</dbReference>
<organism evidence="2 3">
    <name type="scientific">Actinomadura geliboluensis</name>
    <dbReference type="NCBI Taxonomy" id="882440"/>
    <lineage>
        <taxon>Bacteria</taxon>
        <taxon>Bacillati</taxon>
        <taxon>Actinomycetota</taxon>
        <taxon>Actinomycetes</taxon>
        <taxon>Streptosporangiales</taxon>
        <taxon>Thermomonosporaceae</taxon>
        <taxon>Actinomadura</taxon>
    </lineage>
</organism>
<protein>
    <submittedName>
        <fullName evidence="2">FkbM family methyltransferase</fullName>
    </submittedName>
</protein>
<accession>A0A5S4GEL3</accession>
<dbReference type="InterPro" id="IPR006342">
    <property type="entry name" value="FkbM_mtfrase"/>
</dbReference>
<dbReference type="GO" id="GO:0032259">
    <property type="term" value="P:methylation"/>
    <property type="evidence" value="ECO:0007669"/>
    <property type="project" value="UniProtKB-KW"/>
</dbReference>
<evidence type="ECO:0000313" key="3">
    <source>
        <dbReference type="Proteomes" id="UP000305238"/>
    </source>
</evidence>
<dbReference type="AlphaFoldDB" id="A0A5S4GEL3"/>